<comment type="caution">
    <text evidence="3">The sequence shown here is derived from an EMBL/GenBank/DDBJ whole genome shotgun (WGS) entry which is preliminary data.</text>
</comment>
<name>A0A2W7KL69_9PROT</name>
<evidence type="ECO:0000313" key="3">
    <source>
        <dbReference type="EMBL" id="PZW49058.1"/>
    </source>
</evidence>
<dbReference type="GO" id="GO:0016491">
    <property type="term" value="F:oxidoreductase activity"/>
    <property type="evidence" value="ECO:0007669"/>
    <property type="project" value="UniProtKB-KW"/>
</dbReference>
<dbReference type="AlphaFoldDB" id="A0A2W7KL69"/>
<dbReference type="Gene3D" id="3.30.1370.60">
    <property type="entry name" value="Hypothetical oxidoreductase yiak, domain 2"/>
    <property type="match status" value="1"/>
</dbReference>
<dbReference type="Proteomes" id="UP000249688">
    <property type="component" value="Unassembled WGS sequence"/>
</dbReference>
<dbReference type="OrthoDB" id="9811519at2"/>
<dbReference type="InterPro" id="IPR043144">
    <property type="entry name" value="Mal/L-sulf/L-lact_DH-like_ah"/>
</dbReference>
<reference evidence="3 4" key="1">
    <citation type="submission" date="2018-06" db="EMBL/GenBank/DDBJ databases">
        <title>Genomic Encyclopedia of Archaeal and Bacterial Type Strains, Phase II (KMG-II): from individual species to whole genera.</title>
        <authorList>
            <person name="Goeker M."/>
        </authorList>
    </citation>
    <scope>NUCLEOTIDE SEQUENCE [LARGE SCALE GENOMIC DNA]</scope>
    <source>
        <strain evidence="3 4">DSM 24525</strain>
    </source>
</reference>
<keyword evidence="4" id="KW-1185">Reference proteome</keyword>
<keyword evidence="2" id="KW-0560">Oxidoreductase</keyword>
<sequence>MMRFEVVSLISTVAALFAKEGLSPDRALDMAEVLVEGDLLGHDTHGLGLMAPYLDALRSGGMTAEGEPEIIAQTPVAETWDGRKLPGPWLVRRAVARAEAMAEVFGLGCVVIKRAHHIACLAAYPEPVARAGKMLLLVSSDPATASVAPAGGIAAVMTPNPLAAGWPTGEGPPVILDVSMSYTTNGMSGRLKAAGGVFPHPYLQDAEGVPTNDPAVFGAGGTLLPLGAPGAPHKGFALGLLVEALTNALGGEGGRADVPGGWGAAVFVLVLDPARFGGTEAFAREAGWLAETIRTSPAPAGQPAPRLPGERGLARKAEALHSGVALHPSLPPILAERCAAAGVVMPDPI</sequence>
<dbReference type="PANTHER" id="PTHR11091:SF0">
    <property type="entry name" value="MALATE DEHYDROGENASE"/>
    <property type="match status" value="1"/>
</dbReference>
<protein>
    <submittedName>
        <fullName evidence="3">L-lactate dehydrogenase</fullName>
    </submittedName>
</protein>
<dbReference type="SUPFAM" id="SSF89733">
    <property type="entry name" value="L-sulfolactate dehydrogenase-like"/>
    <property type="match status" value="1"/>
</dbReference>
<evidence type="ECO:0000256" key="1">
    <source>
        <dbReference type="ARBA" id="ARBA00006056"/>
    </source>
</evidence>
<gene>
    <name evidence="3" type="ORF">C8P66_10383</name>
</gene>
<dbReference type="Pfam" id="PF02615">
    <property type="entry name" value="Ldh_2"/>
    <property type="match status" value="1"/>
</dbReference>
<dbReference type="EMBL" id="QKYU01000003">
    <property type="protein sequence ID" value="PZW49058.1"/>
    <property type="molecule type" value="Genomic_DNA"/>
</dbReference>
<accession>A0A2W7KL69</accession>
<dbReference type="Gene3D" id="1.10.1530.10">
    <property type="match status" value="1"/>
</dbReference>
<dbReference type="RefSeq" id="WP_111396770.1">
    <property type="nucleotide sequence ID" value="NZ_QKYU01000003.1"/>
</dbReference>
<evidence type="ECO:0000313" key="4">
    <source>
        <dbReference type="Proteomes" id="UP000249688"/>
    </source>
</evidence>
<proteinExistence type="inferred from homology"/>
<dbReference type="InterPro" id="IPR003767">
    <property type="entry name" value="Malate/L-lactate_DH-like"/>
</dbReference>
<dbReference type="PANTHER" id="PTHR11091">
    <property type="entry name" value="OXIDOREDUCTASE-RELATED"/>
    <property type="match status" value="1"/>
</dbReference>
<dbReference type="InterPro" id="IPR036111">
    <property type="entry name" value="Mal/L-sulfo/L-lacto_DH-like_sf"/>
</dbReference>
<evidence type="ECO:0000256" key="2">
    <source>
        <dbReference type="ARBA" id="ARBA00023002"/>
    </source>
</evidence>
<organism evidence="3 4">
    <name type="scientific">Humitalea rosea</name>
    <dbReference type="NCBI Taxonomy" id="990373"/>
    <lineage>
        <taxon>Bacteria</taxon>
        <taxon>Pseudomonadati</taxon>
        <taxon>Pseudomonadota</taxon>
        <taxon>Alphaproteobacteria</taxon>
        <taxon>Acetobacterales</taxon>
        <taxon>Roseomonadaceae</taxon>
        <taxon>Humitalea</taxon>
    </lineage>
</organism>
<dbReference type="InterPro" id="IPR043143">
    <property type="entry name" value="Mal/L-sulf/L-lact_DH-like_NADP"/>
</dbReference>
<comment type="similarity">
    <text evidence="1">Belongs to the LDH2/MDH2 oxidoreductase family.</text>
</comment>